<organism evidence="1 2">
    <name type="scientific">Citrus sinensis</name>
    <name type="common">Sweet orange</name>
    <name type="synonym">Citrus aurantium var. sinensis</name>
    <dbReference type="NCBI Taxonomy" id="2711"/>
    <lineage>
        <taxon>Eukaryota</taxon>
        <taxon>Viridiplantae</taxon>
        <taxon>Streptophyta</taxon>
        <taxon>Embryophyta</taxon>
        <taxon>Tracheophyta</taxon>
        <taxon>Spermatophyta</taxon>
        <taxon>Magnoliopsida</taxon>
        <taxon>eudicotyledons</taxon>
        <taxon>Gunneridae</taxon>
        <taxon>Pentapetalae</taxon>
        <taxon>rosids</taxon>
        <taxon>malvids</taxon>
        <taxon>Sapindales</taxon>
        <taxon>Rutaceae</taxon>
        <taxon>Aurantioideae</taxon>
        <taxon>Citrus</taxon>
    </lineage>
</organism>
<accession>A0ACB8KI32</accession>
<evidence type="ECO:0000313" key="2">
    <source>
        <dbReference type="Proteomes" id="UP000829398"/>
    </source>
</evidence>
<gene>
    <name evidence="1" type="ORF">KPL71_015320</name>
</gene>
<protein>
    <submittedName>
        <fullName evidence="1">Phorbol-ester/DAG-type domain-containing protein</fullName>
    </submittedName>
</protein>
<name>A0ACB8KI32_CITSI</name>
<evidence type="ECO:0000313" key="1">
    <source>
        <dbReference type="EMBL" id="KAH9754085.1"/>
    </source>
</evidence>
<dbReference type="Proteomes" id="UP000829398">
    <property type="component" value="Chromosome 5"/>
</dbReference>
<reference evidence="2" key="1">
    <citation type="journal article" date="2023" name="Hortic. Res.">
        <title>A chromosome-level phased genome enabling allele-level studies in sweet orange: a case study on citrus Huanglongbing tolerance.</title>
        <authorList>
            <person name="Wu B."/>
            <person name="Yu Q."/>
            <person name="Deng Z."/>
            <person name="Duan Y."/>
            <person name="Luo F."/>
            <person name="Gmitter F. Jr."/>
        </authorList>
    </citation>
    <scope>NUCLEOTIDE SEQUENCE [LARGE SCALE GENOMIC DNA]</scope>
    <source>
        <strain evidence="2">cv. Valencia</strain>
    </source>
</reference>
<sequence length="617" mass="71444">MKPIVKYEDHQHPLTVVEIDNSGLFNECQACGYDIDGIHLRCVQCRILFHVHCGSQKPNLPQAIVNKHHHEHPLTLTTTETSTIDESNYPLCAACSKKRKPWHPFYSCAECEDYSVHVRCVVTEKQFERDKLKHASHRHYLIFNEKEVGDDDVVIICHICETSLQGPAYSCGTCEFSIHKSCAELPVKIDHPFHRHPLTLSKTNHSSNRCRACLDESSRVAYKCHECCYNLHYRCTSLKPSINFKGHDEHALIYFEKLPSKPKCEAWCGITNPDASYLHCAICNFTIHFACGSLPKNIKHWSHQHPLNLMNNFFYYNYDDQMCDICEMKRYADECVYYCAECYFVAELKCVLHEVMQSLQEKEPYDVELRTIKERNPEDLTFHDVFSSFTKKDRNQLDDITENMESEIAGITKTLSETGDQGSKVTISESYPYSDEALALFILRLENGIPRKIETVEFWDMDDVLVNVEVWGSYRVIEKFAPMLKDLLTKYSDIDGDCSLNENCSMYFFAMLCGVMQDLCRTKIMNAKDFERERLYELETKKDKLSKKIDQLKKEIEQLTANIEELNLESREIKSSAQGSEILNLSLEDNRLSDIVRFRISLELVSSYITILSLTLL</sequence>
<dbReference type="EMBL" id="CM039174">
    <property type="protein sequence ID" value="KAH9754085.1"/>
    <property type="molecule type" value="Genomic_DNA"/>
</dbReference>
<keyword evidence="2" id="KW-1185">Reference proteome</keyword>
<comment type="caution">
    <text evidence="1">The sequence shown here is derived from an EMBL/GenBank/DDBJ whole genome shotgun (WGS) entry which is preliminary data.</text>
</comment>
<proteinExistence type="predicted"/>